<organism evidence="1 2">
    <name type="scientific">Pseudoduganella albidiflava</name>
    <dbReference type="NCBI Taxonomy" id="321983"/>
    <lineage>
        <taxon>Bacteria</taxon>
        <taxon>Pseudomonadati</taxon>
        <taxon>Pseudomonadota</taxon>
        <taxon>Betaproteobacteria</taxon>
        <taxon>Burkholderiales</taxon>
        <taxon>Oxalobacteraceae</taxon>
        <taxon>Telluria group</taxon>
        <taxon>Pseudoduganella</taxon>
    </lineage>
</organism>
<protein>
    <submittedName>
        <fullName evidence="1">Uncharacterized protein</fullName>
    </submittedName>
</protein>
<name>A0AA87XW68_9BURK</name>
<accession>A0AA87XW68</accession>
<dbReference type="EMBL" id="BMWV01000008">
    <property type="protein sequence ID" value="GGY49690.1"/>
    <property type="molecule type" value="Genomic_DNA"/>
</dbReference>
<proteinExistence type="predicted"/>
<gene>
    <name evidence="1" type="ORF">GCM10007387_34800</name>
</gene>
<reference evidence="1" key="2">
    <citation type="submission" date="2022-12" db="EMBL/GenBank/DDBJ databases">
        <authorList>
            <person name="Sun Q."/>
            <person name="Kim S."/>
        </authorList>
    </citation>
    <scope>NUCLEOTIDE SEQUENCE</scope>
    <source>
        <strain evidence="1">KCTC 12343</strain>
    </source>
</reference>
<reference evidence="1" key="1">
    <citation type="journal article" date="2014" name="Int. J. Syst. Evol. Microbiol.">
        <title>Complete genome sequence of Corynebacterium casei LMG S-19264T (=DSM 44701T), isolated from a smear-ripened cheese.</title>
        <authorList>
            <consortium name="US DOE Joint Genome Institute (JGI-PGF)"/>
            <person name="Walter F."/>
            <person name="Albersmeier A."/>
            <person name="Kalinowski J."/>
            <person name="Ruckert C."/>
        </authorList>
    </citation>
    <scope>NUCLEOTIDE SEQUENCE</scope>
    <source>
        <strain evidence="1">KCTC 12343</strain>
    </source>
</reference>
<dbReference type="AlphaFoldDB" id="A0AA87XW68"/>
<evidence type="ECO:0000313" key="1">
    <source>
        <dbReference type="EMBL" id="GGY49690.1"/>
    </source>
</evidence>
<evidence type="ECO:0000313" key="2">
    <source>
        <dbReference type="Proteomes" id="UP000628442"/>
    </source>
</evidence>
<sequence length="385" mass="44084">MLLRRGDLMPLTAYSISAQKEEDVGQVLKRLSTEFGECIATVEAVPEAWRAFMRQDLQCPCCFVTGAELVKEAHSKARTTPVRQACFRFSNPKHREHCDFDSTKTANTVPENLVAFSDSNSAITKAVRELVGTGIELGLFSQKSIRDMREWFFTKKTQSMFVVTLDPRFPKWMNLLYRQKFYAKTVEGVELTAEIVMNPKFKWHAAAAREQILRHPEFQAFLDAFNNKRNAFMLEYNRMGTLARRWQGRTVFDPSLLEEEYRKTCQLAEFMVKNYKPLKFATSNKGITVSSVLALAALLMFVRDWDQDLARSDFSRITEVAGNSNQDLGNVLGLNPFHDFRAWQALKAVQEFGVHVPEYIDLKAERVAIEQELRAKFGAPPIPVE</sequence>
<dbReference type="Proteomes" id="UP000628442">
    <property type="component" value="Unassembled WGS sequence"/>
</dbReference>
<comment type="caution">
    <text evidence="1">The sequence shown here is derived from an EMBL/GenBank/DDBJ whole genome shotgun (WGS) entry which is preliminary data.</text>
</comment>